<comment type="subcellular location">
    <subcellularLocation>
        <location evidence="5">Cell membrane</location>
        <topology evidence="5">Multi-pass membrane protein</topology>
    </subcellularLocation>
    <subcellularLocation>
        <location evidence="1">Endomembrane system</location>
        <topology evidence="1">Multi-pass membrane protein</topology>
    </subcellularLocation>
    <subcellularLocation>
        <location evidence="6">Membrane</location>
        <topology evidence="6">Multi-pass membrane protein</topology>
    </subcellularLocation>
</comment>
<reference evidence="8 9" key="1">
    <citation type="journal article" date="2016" name="J. Zhejiang Univ. Sci. B">
        <title>Antibiotic resistance mechanisms of Myroides sp.</title>
        <authorList>
            <person name="Hu S."/>
            <person name="Yuan S."/>
            <person name="Qu H."/>
            <person name="Jiang T."/>
            <person name="Zhou Y."/>
            <person name="Wang M."/>
            <person name="Ming D."/>
        </authorList>
    </citation>
    <scope>NUCLEOTIDE SEQUENCE [LARGE SCALE GENOMIC DNA]</scope>
    <source>
        <strain evidence="8 9">PR63039</strain>
    </source>
</reference>
<keyword evidence="5" id="KW-0813">Transport</keyword>
<feature type="transmembrane region" description="Helical" evidence="5">
    <location>
        <begin position="99"/>
        <end position="132"/>
    </location>
</feature>
<dbReference type="GO" id="GO:0008137">
    <property type="term" value="F:NADH dehydrogenase (ubiquinone) activity"/>
    <property type="evidence" value="ECO:0007669"/>
    <property type="project" value="InterPro"/>
</dbReference>
<feature type="transmembrane region" description="Helical" evidence="5">
    <location>
        <begin position="388"/>
        <end position="408"/>
    </location>
</feature>
<protein>
    <recommendedName>
        <fullName evidence="5">NADH-quinone oxidoreductase subunit N</fullName>
        <ecNumber evidence="5">7.1.1.-</ecNumber>
    </recommendedName>
    <alternativeName>
        <fullName evidence="5">NADH dehydrogenase I subunit N</fullName>
    </alternativeName>
    <alternativeName>
        <fullName evidence="5">NDH-1 subunit N</fullName>
    </alternativeName>
</protein>
<gene>
    <name evidence="5" type="primary">nuoN</name>
    <name evidence="8" type="ORF">AS202_06535</name>
</gene>
<keyword evidence="5" id="KW-1003">Cell membrane</keyword>
<dbReference type="GO" id="GO:0050136">
    <property type="term" value="F:NADH dehydrogenase (quinone) (non-electrogenic) activity"/>
    <property type="evidence" value="ECO:0007669"/>
    <property type="project" value="UniProtKB-UniRule"/>
</dbReference>
<dbReference type="PANTHER" id="PTHR22773">
    <property type="entry name" value="NADH DEHYDROGENASE"/>
    <property type="match status" value="1"/>
</dbReference>
<keyword evidence="5" id="KW-0520">NAD</keyword>
<name>A0A0S7E571_9FLAO</name>
<dbReference type="GO" id="GO:0048038">
    <property type="term" value="F:quinone binding"/>
    <property type="evidence" value="ECO:0007669"/>
    <property type="project" value="UniProtKB-KW"/>
</dbReference>
<evidence type="ECO:0000256" key="4">
    <source>
        <dbReference type="ARBA" id="ARBA00023136"/>
    </source>
</evidence>
<dbReference type="GeneID" id="66974447"/>
<dbReference type="GO" id="GO:0042773">
    <property type="term" value="P:ATP synthesis coupled electron transport"/>
    <property type="evidence" value="ECO:0007669"/>
    <property type="project" value="InterPro"/>
</dbReference>
<keyword evidence="5" id="KW-1278">Translocase</keyword>
<keyword evidence="3 5" id="KW-1133">Transmembrane helix</keyword>
<dbReference type="EC" id="7.1.1.-" evidence="5"/>
<sequence length="457" mass="49692">MNTLIAIGVLAVLVLVLEIINLRKVVIPATLLGLLGILGYTVCNIDVVQAYYNNMFVSTKFSTAFSSLFIALTIFLVALSKDFYKTEFSKISDYISLKLFLLMGAICMVSFGNMAMFFLGLEILSITLYILCGTDRKNIKSNEAAMKYFLLGSFASGVVLFGIALIYGATGSFDVVRIKEVALAGSLPIWYALGTTMIIIGMLFKIAAVPFHFWAPDVYQGAPSLTTALMSTLVKVAAVATLYRLSMYLLVDMPSQYINVIVVIAILTMTVGNIMAIRQDNMKRLLAYSGISHAGFMMMALTALGTASANLFYYASAYAVAGIAAFTVLIIVTKNKENEQISNFNGLAKKNPLLAIILSVALLSMGGIPIFAGFFGKFFLFSQAISNGFIALVIFGVINSFISIYYYLKVIIGMYASTEEDTEHIQVPLTYKIVGVTAIVINIVIGLCPSILLNLFN</sequence>
<organism evidence="8 9">
    <name type="scientific">Myroides odoratimimus</name>
    <dbReference type="NCBI Taxonomy" id="76832"/>
    <lineage>
        <taxon>Bacteria</taxon>
        <taxon>Pseudomonadati</taxon>
        <taxon>Bacteroidota</taxon>
        <taxon>Flavobacteriia</taxon>
        <taxon>Flavobacteriales</taxon>
        <taxon>Flavobacteriaceae</taxon>
        <taxon>Myroides</taxon>
    </lineage>
</organism>
<proteinExistence type="inferred from homology"/>
<dbReference type="KEGG" id="mod:AS202_06535"/>
<dbReference type="HAMAP" id="MF_00445">
    <property type="entry name" value="NDH1_NuoN_1"/>
    <property type="match status" value="1"/>
</dbReference>
<dbReference type="Proteomes" id="UP000069030">
    <property type="component" value="Chromosome"/>
</dbReference>
<evidence type="ECO:0000313" key="8">
    <source>
        <dbReference type="EMBL" id="ALU25815.1"/>
    </source>
</evidence>
<evidence type="ECO:0000256" key="3">
    <source>
        <dbReference type="ARBA" id="ARBA00022989"/>
    </source>
</evidence>
<comment type="similarity">
    <text evidence="5">Belongs to the complex I subunit 2 family.</text>
</comment>
<feature type="transmembrane region" description="Helical" evidence="5">
    <location>
        <begin position="32"/>
        <end position="52"/>
    </location>
</feature>
<evidence type="ECO:0000259" key="7">
    <source>
        <dbReference type="Pfam" id="PF00361"/>
    </source>
</evidence>
<keyword evidence="2 5" id="KW-0812">Transmembrane</keyword>
<dbReference type="EMBL" id="CP013690">
    <property type="protein sequence ID" value="ALU25815.1"/>
    <property type="molecule type" value="Genomic_DNA"/>
</dbReference>
<comment type="function">
    <text evidence="5">NDH-1 shuttles electrons from NADH, via FMN and iron-sulfur (Fe-S) centers, to quinones in the respiratory chain. The immediate electron acceptor for the enzyme in this species is believed to be a menaquinone. Couples the redox reaction to proton translocation (for every two electrons transferred, four hydrogen ions are translocated across the cytoplasmic membrane), and thus conserves the redox energy in a proton gradient.</text>
</comment>
<feature type="transmembrane region" description="Helical" evidence="5">
    <location>
        <begin position="61"/>
        <end position="79"/>
    </location>
</feature>
<feature type="domain" description="NADH:quinone oxidoreductase/Mrp antiporter transmembrane" evidence="7">
    <location>
        <begin position="113"/>
        <end position="403"/>
    </location>
</feature>
<accession>A0A0S7E571</accession>
<evidence type="ECO:0000256" key="2">
    <source>
        <dbReference type="ARBA" id="ARBA00022692"/>
    </source>
</evidence>
<dbReference type="GO" id="GO:0005886">
    <property type="term" value="C:plasma membrane"/>
    <property type="evidence" value="ECO:0007669"/>
    <property type="project" value="UniProtKB-SubCell"/>
</dbReference>
<feature type="transmembrane region" description="Helical" evidence="5">
    <location>
        <begin position="353"/>
        <end position="376"/>
    </location>
</feature>
<dbReference type="InterPro" id="IPR010096">
    <property type="entry name" value="NADH-Q_OxRdtase_suN/2"/>
</dbReference>
<dbReference type="eggNOG" id="COG1007">
    <property type="taxonomic scope" value="Bacteria"/>
</dbReference>
<feature type="transmembrane region" description="Helical" evidence="5">
    <location>
        <begin position="148"/>
        <end position="169"/>
    </location>
</feature>
<comment type="catalytic activity">
    <reaction evidence="5">
        <text>a quinone + NADH + 5 H(+)(in) = a quinol + NAD(+) + 4 H(+)(out)</text>
        <dbReference type="Rhea" id="RHEA:57888"/>
        <dbReference type="ChEBI" id="CHEBI:15378"/>
        <dbReference type="ChEBI" id="CHEBI:24646"/>
        <dbReference type="ChEBI" id="CHEBI:57540"/>
        <dbReference type="ChEBI" id="CHEBI:57945"/>
        <dbReference type="ChEBI" id="CHEBI:132124"/>
    </reaction>
</comment>
<feature type="transmembrane region" description="Helical" evidence="5">
    <location>
        <begin position="311"/>
        <end position="332"/>
    </location>
</feature>
<dbReference type="GO" id="GO:0012505">
    <property type="term" value="C:endomembrane system"/>
    <property type="evidence" value="ECO:0007669"/>
    <property type="project" value="UniProtKB-SubCell"/>
</dbReference>
<evidence type="ECO:0000256" key="6">
    <source>
        <dbReference type="RuleBase" id="RU000320"/>
    </source>
</evidence>
<feature type="transmembrane region" description="Helical" evidence="5">
    <location>
        <begin position="257"/>
        <end position="276"/>
    </location>
</feature>
<keyword evidence="4 5" id="KW-0472">Membrane</keyword>
<dbReference type="InterPro" id="IPR001750">
    <property type="entry name" value="ND/Mrp_TM"/>
</dbReference>
<feature type="transmembrane region" description="Helical" evidence="5">
    <location>
        <begin position="429"/>
        <end position="452"/>
    </location>
</feature>
<dbReference type="RefSeq" id="WP_006257704.1">
    <property type="nucleotide sequence ID" value="NZ_BCMQ01000001.1"/>
</dbReference>
<feature type="transmembrane region" description="Helical" evidence="5">
    <location>
        <begin position="189"/>
        <end position="213"/>
    </location>
</feature>
<evidence type="ECO:0000256" key="5">
    <source>
        <dbReference type="HAMAP-Rule" id="MF_00445"/>
    </source>
</evidence>
<evidence type="ECO:0000256" key="1">
    <source>
        <dbReference type="ARBA" id="ARBA00004127"/>
    </source>
</evidence>
<keyword evidence="5" id="KW-0874">Quinone</keyword>
<dbReference type="Pfam" id="PF00361">
    <property type="entry name" value="Proton_antipo_M"/>
    <property type="match status" value="1"/>
</dbReference>
<comment type="subunit">
    <text evidence="5">NDH-1 is composed of 14 different subunits. Subunits NuoA, H, J, K, L, M, N constitute the membrane sector of the complex.</text>
</comment>
<evidence type="ECO:0000313" key="9">
    <source>
        <dbReference type="Proteomes" id="UP000069030"/>
    </source>
</evidence>
<dbReference type="AlphaFoldDB" id="A0A0S7E571"/>
<feature type="transmembrane region" description="Helical" evidence="5">
    <location>
        <begin position="285"/>
        <end position="305"/>
    </location>
</feature>
<feature type="transmembrane region" description="Helical" evidence="5">
    <location>
        <begin position="225"/>
        <end position="245"/>
    </location>
</feature>
<dbReference type="NCBIfam" id="TIGR01770">
    <property type="entry name" value="NDH_I_N"/>
    <property type="match status" value="1"/>
</dbReference>